<feature type="region of interest" description="Disordered" evidence="1">
    <location>
        <begin position="303"/>
        <end position="349"/>
    </location>
</feature>
<feature type="compositionally biased region" description="Gly residues" evidence="1">
    <location>
        <begin position="339"/>
        <end position="349"/>
    </location>
</feature>
<evidence type="ECO:0000313" key="3">
    <source>
        <dbReference type="Proteomes" id="UP000308549"/>
    </source>
</evidence>
<accession>A0A4U0TJP1</accession>
<proteinExistence type="predicted"/>
<dbReference type="GO" id="GO:0042797">
    <property type="term" value="P:tRNA transcription by RNA polymerase III"/>
    <property type="evidence" value="ECO:0007669"/>
    <property type="project" value="TreeGrafter"/>
</dbReference>
<name>A0A4U0TJP1_9PEZI</name>
<dbReference type="GO" id="GO:0005666">
    <property type="term" value="C:RNA polymerase III complex"/>
    <property type="evidence" value="ECO:0007669"/>
    <property type="project" value="TreeGrafter"/>
</dbReference>
<evidence type="ECO:0000313" key="2">
    <source>
        <dbReference type="EMBL" id="TKA21976.1"/>
    </source>
</evidence>
<reference evidence="2 3" key="1">
    <citation type="submission" date="2017-03" db="EMBL/GenBank/DDBJ databases">
        <title>Genomes of endolithic fungi from Antarctica.</title>
        <authorList>
            <person name="Coleine C."/>
            <person name="Masonjones S."/>
            <person name="Stajich J.E."/>
        </authorList>
    </citation>
    <scope>NUCLEOTIDE SEQUENCE [LARGE SCALE GENOMIC DNA]</scope>
    <source>
        <strain evidence="2 3">CCFEE 6315</strain>
    </source>
</reference>
<evidence type="ECO:0008006" key="4">
    <source>
        <dbReference type="Google" id="ProtNLM"/>
    </source>
</evidence>
<dbReference type="EMBL" id="NAJL01000090">
    <property type="protein sequence ID" value="TKA21976.1"/>
    <property type="molecule type" value="Genomic_DNA"/>
</dbReference>
<keyword evidence="3" id="KW-1185">Reference proteome</keyword>
<comment type="caution">
    <text evidence="2">The sequence shown here is derived from an EMBL/GenBank/DDBJ whole genome shotgun (WGS) entry which is preliminary data.</text>
</comment>
<gene>
    <name evidence="2" type="ORF">B0A50_08555</name>
</gene>
<organism evidence="2 3">
    <name type="scientific">Salinomyces thailandicus</name>
    <dbReference type="NCBI Taxonomy" id="706561"/>
    <lineage>
        <taxon>Eukaryota</taxon>
        <taxon>Fungi</taxon>
        <taxon>Dikarya</taxon>
        <taxon>Ascomycota</taxon>
        <taxon>Pezizomycotina</taxon>
        <taxon>Dothideomycetes</taxon>
        <taxon>Dothideomycetidae</taxon>
        <taxon>Mycosphaerellales</taxon>
        <taxon>Teratosphaeriaceae</taxon>
        <taxon>Salinomyces</taxon>
    </lineage>
</organism>
<sequence>MAPAQSHDSDDDPVTATYDVYLTPPVPSEQILLLQYPNRSRTRPYNARHGAAPETIRLKPNTGHLELDINLDTANNFNKYQGLRWGDALKTAREVHNSSATFGSAAGFAGAKPRAASRVVMKDSVDRRIGIENDMMGFEAAESGGKVMHAQTLGGQIVRQEGEHAAGPGYFVGAFRGKELHLTRVDGTVGMRPQFHYLDAEEQRARIAGSRVGEEGRTQGEARAVLAKNRTAEEAERGRAEDRMRRVLQAAEAEPWVGLEYVDEDQEEAYERFRERMFVRDVENATKLKAAWDGEEYLDQVALPRRESPTRRRKRAKGKKATAAAADGGNESDGEDGNGGDAVAGPGDG</sequence>
<dbReference type="InterPro" id="IPR006886">
    <property type="entry name" value="RNA_pol_III_Rpc5"/>
</dbReference>
<dbReference type="PANTHER" id="PTHR12069">
    <property type="entry name" value="DNA-DIRECTED RNA POLYMERASES III 80 KDA POLYPEPTIDE RNA POLYMERASE III SUBUNIT 5"/>
    <property type="match status" value="1"/>
</dbReference>
<dbReference type="OrthoDB" id="340681at2759"/>
<protein>
    <recommendedName>
        <fullName evidence="4">DNA-directed RNA polymerase III complex subunit Rpc37</fullName>
    </recommendedName>
</protein>
<dbReference type="AlphaFoldDB" id="A0A4U0TJP1"/>
<evidence type="ECO:0000256" key="1">
    <source>
        <dbReference type="SAM" id="MobiDB-lite"/>
    </source>
</evidence>
<dbReference type="Proteomes" id="UP000308549">
    <property type="component" value="Unassembled WGS sequence"/>
</dbReference>
<dbReference type="PANTHER" id="PTHR12069:SF0">
    <property type="entry name" value="DNA-DIRECTED RNA POLYMERASE III SUBUNIT RPC5"/>
    <property type="match status" value="1"/>
</dbReference>
<dbReference type="Pfam" id="PF04801">
    <property type="entry name" value="RPC5"/>
    <property type="match status" value="2"/>
</dbReference>
<feature type="compositionally biased region" description="Basic residues" evidence="1">
    <location>
        <begin position="311"/>
        <end position="320"/>
    </location>
</feature>